<dbReference type="Pfam" id="PF00226">
    <property type="entry name" value="DnaJ"/>
    <property type="match status" value="1"/>
</dbReference>
<dbReference type="Pfam" id="PF19432">
    <property type="entry name" value="RME-8_N"/>
    <property type="match status" value="1"/>
</dbReference>
<dbReference type="PANTHER" id="PTHR36983">
    <property type="entry name" value="DNAJ HOMOLOG SUBFAMILY C MEMBER 13"/>
    <property type="match status" value="1"/>
</dbReference>
<dbReference type="CDD" id="cd06257">
    <property type="entry name" value="DnaJ"/>
    <property type="match status" value="1"/>
</dbReference>
<dbReference type="GO" id="GO:0007032">
    <property type="term" value="P:endosome organization"/>
    <property type="evidence" value="ECO:0007669"/>
    <property type="project" value="InterPro"/>
</dbReference>
<comment type="caution">
    <text evidence="2">The sequence shown here is derived from an EMBL/GenBank/DDBJ whole genome shotgun (WGS) entry which is preliminary data.</text>
</comment>
<dbReference type="InterPro" id="IPR011989">
    <property type="entry name" value="ARM-like"/>
</dbReference>
<evidence type="ECO:0000313" key="3">
    <source>
        <dbReference type="Proteomes" id="UP000094527"/>
    </source>
</evidence>
<dbReference type="GO" id="GO:0006898">
    <property type="term" value="P:receptor-mediated endocytosis"/>
    <property type="evidence" value="ECO:0007669"/>
    <property type="project" value="TreeGrafter"/>
</dbReference>
<dbReference type="InterPro" id="IPR025640">
    <property type="entry name" value="GYF_2"/>
</dbReference>
<dbReference type="GO" id="GO:0010008">
    <property type="term" value="C:endosome membrane"/>
    <property type="evidence" value="ECO:0007669"/>
    <property type="project" value="TreeGrafter"/>
</dbReference>
<dbReference type="Proteomes" id="UP000094527">
    <property type="component" value="Unassembled WGS sequence"/>
</dbReference>
<feature type="domain" description="J" evidence="1">
    <location>
        <begin position="1312"/>
        <end position="1393"/>
    </location>
</feature>
<evidence type="ECO:0000313" key="2">
    <source>
        <dbReference type="EMBL" id="ODN05301.1"/>
    </source>
</evidence>
<dbReference type="GO" id="GO:2000641">
    <property type="term" value="P:regulation of early endosome to late endosome transport"/>
    <property type="evidence" value="ECO:0007669"/>
    <property type="project" value="InterPro"/>
</dbReference>
<dbReference type="EMBL" id="LJIJ01000025">
    <property type="protein sequence ID" value="ODN05301.1"/>
    <property type="molecule type" value="Genomic_DNA"/>
</dbReference>
<dbReference type="InterPro" id="IPR016024">
    <property type="entry name" value="ARM-type_fold"/>
</dbReference>
<dbReference type="InterPro" id="IPR044978">
    <property type="entry name" value="GRV2/DNAJC13"/>
</dbReference>
<organism evidence="2 3">
    <name type="scientific">Orchesella cincta</name>
    <name type="common">Springtail</name>
    <name type="synonym">Podura cincta</name>
    <dbReference type="NCBI Taxonomy" id="48709"/>
    <lineage>
        <taxon>Eukaryota</taxon>
        <taxon>Metazoa</taxon>
        <taxon>Ecdysozoa</taxon>
        <taxon>Arthropoda</taxon>
        <taxon>Hexapoda</taxon>
        <taxon>Collembola</taxon>
        <taxon>Entomobryomorpha</taxon>
        <taxon>Entomobryoidea</taxon>
        <taxon>Orchesellidae</taxon>
        <taxon>Orchesellinae</taxon>
        <taxon>Orchesella</taxon>
    </lineage>
</organism>
<dbReference type="InterPro" id="IPR001623">
    <property type="entry name" value="DnaJ_domain"/>
</dbReference>
<dbReference type="SMART" id="SM00185">
    <property type="entry name" value="ARM"/>
    <property type="match status" value="4"/>
</dbReference>
<accession>A0A1D2NJ71</accession>
<dbReference type="SUPFAM" id="SSF48371">
    <property type="entry name" value="ARM repeat"/>
    <property type="match status" value="3"/>
</dbReference>
<dbReference type="PROSITE" id="PS50076">
    <property type="entry name" value="DNAJ_2"/>
    <property type="match status" value="1"/>
</dbReference>
<evidence type="ECO:0000259" key="1">
    <source>
        <dbReference type="PROSITE" id="PS50076"/>
    </source>
</evidence>
<dbReference type="OrthoDB" id="69656at2759"/>
<proteinExistence type="predicted"/>
<sequence>MGSSVMEHNVDLYSFYTTKITRWKGNYPRIFSVGTHGIATYNSNDAEKTNYWQWTEVYSLSPQSTSDHPNQFQLVHRKGKSTDSMRFETEHRASVLTLALLQHGAFARSHFTENIDRATAEFRGVMKFRWGQDFTTTFPSITVSCVGVEQVSPEGQKKTYFFKDISSVIELKNETDVFAIKMKGSERLVKCQNIGLFLLQHIFRHFERQRILQKICENSQVFIGSNINIVKFEAEPTQELIDKRLGIYSSDEHVTSLCEFAVQNEKRTRILLCLSETCLIERDPGTYCITSLYPLSSVFALIRCQDDSQAIIIEFTSGQSKTYFSTERDSLLASLMDGARASGNCSVHVQSRRTPIGKRWGPLECPVDEKVESLFLKFIHQPPPAWSFNEMVIRFNANVEYSGLLHSVTQNGLFAENKEKLILVALNAILVKEINPNEFEEFFQLVRRLVCSKTGFGAFSEMQMFREKLGTLVVTALRSNTPHDCMIYSALDVIAALMQPMHDDSDLRQEQDNKEKILNSSKFLESLLEMWTSHIRKGTGALVTMAMLDILTFALCAPYSETTLGNQFDNLLQAVAQRATVLFTLFQHPSVAIVKGAGLVMKALIEEGQGTIGREMQEMALKEGALIRHLLNALFVHTSDPRLLTLRQLSRHLITLWVCQNPVAMELLRRIVPAGLFNFLESNDRVVLEDEDRLNIRDNLKIATGAYKASQPSQFVQQVRNVEKFVEKQVEGALRHWRLKTAQEARSKNQFRPVALRKRRQNLKIEGNWTLFFHKFSYDHAMPDLLWNYNTREELRETLQNEIRLLDSDRDHIHNAEICWNHSDFQLQYKSLNDEIRVGGYYLRLLLEEDSLDGFVIKNPKDFFGDLYHRFLLTGKPEMRGMCLQAMTIVYARHWEEIGIFSDLKYIVLMLDKCLDKSERDRLILFIQKLVLHKENSRELVNCGGLKVLVDLLTLAHLHTSRAMVPTQSNVIEAGADMKHEDFPEWYYMSKENNEKVGPVGFQELKKLYQTGRLDQRTKCWATGLDTWKQLGSIAQLKWFIITEKQTGVLDESKLAAVILDILIQVVSFCPAKSGEAVIRPVHKAKQILSDPGNCLAHIVQLLLTFDPSIVERVATLLYWVLEENPVSCRSYATGIYFFIMMYTGSNILPVSRLLHLTHLKQNTYTAQQGVSIWQRSVLGPLLPEAMVAYIENHGVEKFSEIFLGEFDTPEAIWSGSMRRYLIERIALHLCDFSPRLQSNTRALYEYCAIPAVKYENLENELFCNIYYLRNLTDEIRFPMWPITDPLNLLRDVLEAWKNEVEKRPPPMTVTDALRALELENEPDWQEKVKKHYRRLAQKFHPDKNPHGRERFEEANKAYEFLCSRGASESSTPDPNRIVLILKTQSILFKRYGDVLEPYKYSGYPMLIKTIEMEVADDGLFAKETPLLPHSAEVVYHTLNCSALNVEELRREKGLELLLRTLDRCVSVLNLSSVPTDLPVLVCTHVTRCFTVATRFQLCRDKLVEMPSLAAHICAMLSFKHLTKLSCIASECVAAMAVDTILQMHLLQSGVLWHLLISLFSYDFTLEEAGVEASEESNNQVLVNKCAKISVIALKRMCGDGEETPKNDVIRTSLESLLLPYGAKMILTSPPEVILKILNDNCCTPYLIWNNKTRTELLEYADTQLRQLRSGDITDMTYGCDFGYSVHKGELVLGSIFVRIYNSDPTFKLENTPEFISSLLKFLSTNDPKNANGDEITCMQQAVDALSNALKHNPGMEPLCKGRFRLLTQYLMCPQFEAAVLALLSCVCASQECVADMVGMGIVPGLLVVTATAKRNAQIVVTCLNCLLMVVSHPQIVKEAIQKGAIIYLLDLFCSTTTVDPVVRQKSSETLSRLCADKLSGPRVKILLSKFLPPIYIEAMTESPTSAVQLFDSNTENPELVWNDAARYNATAAIQHMKGELYAAHKQDLSIDWRLPSESFQVDYGVCGELIIGGIYIRLYVANSSWNLRKPREFLRDLLEYAFSPPTENRAGMGSSAIKKDEQLDLVGSALSMLLATHPHLCDTLPPMGYINKVLQSIQSDKPIFKKTGLLVLRSITCSNACLEALTQLDTVQSIVNGMKQRSIDTVPVVCEALNYLFASKMSDLVQQALKSGIIPIMLELLRCGSADLGASPSSVKANIVQALQYMSQDETHGPEVEAILGKSEVWKQYRDQKHDLFLSDKPIAGYLGSSSSSVAGYLTQGSMAKSSSIPNSPPPLIE</sequence>
<keyword evidence="3" id="KW-1185">Reference proteome</keyword>
<dbReference type="OMA" id="PQTYSIC"/>
<reference evidence="2 3" key="1">
    <citation type="journal article" date="2016" name="Genome Biol. Evol.">
        <title>Gene Family Evolution Reflects Adaptation to Soil Environmental Stressors in the Genome of the Collembolan Orchesella cincta.</title>
        <authorList>
            <person name="Faddeeva-Vakhrusheva A."/>
            <person name="Derks M.F."/>
            <person name="Anvar S.Y."/>
            <person name="Agamennone V."/>
            <person name="Suring W."/>
            <person name="Smit S."/>
            <person name="van Straalen N.M."/>
            <person name="Roelofs D."/>
        </authorList>
    </citation>
    <scope>NUCLEOTIDE SEQUENCE [LARGE SCALE GENOMIC DNA]</scope>
    <source>
        <tissue evidence="2">Mixed pool</tissue>
    </source>
</reference>
<dbReference type="Gene3D" id="1.25.10.10">
    <property type="entry name" value="Leucine-rich Repeat Variant"/>
    <property type="match status" value="2"/>
</dbReference>
<name>A0A1D2NJ71_ORCCI</name>
<dbReference type="InterPro" id="IPR000225">
    <property type="entry name" value="Armadillo"/>
</dbReference>
<protein>
    <submittedName>
        <fullName evidence="2">DnaJ subfamily C member 13</fullName>
    </submittedName>
</protein>
<dbReference type="SUPFAM" id="SSF46565">
    <property type="entry name" value="Chaperone J-domain"/>
    <property type="match status" value="1"/>
</dbReference>
<dbReference type="InterPro" id="IPR036869">
    <property type="entry name" value="J_dom_sf"/>
</dbReference>
<dbReference type="Gene3D" id="1.10.287.110">
    <property type="entry name" value="DnaJ domain"/>
    <property type="match status" value="1"/>
</dbReference>
<dbReference type="PANTHER" id="PTHR36983:SF2">
    <property type="entry name" value="DNAJ HOMOLOG SUBFAMILY C MEMBER 13"/>
    <property type="match status" value="1"/>
</dbReference>
<dbReference type="Pfam" id="PF14237">
    <property type="entry name" value="GYF_2"/>
    <property type="match status" value="1"/>
</dbReference>
<gene>
    <name evidence="2" type="ORF">Ocin01_01352</name>
</gene>
<dbReference type="InterPro" id="IPR045802">
    <property type="entry name" value="GRV2/DNAJC13_N"/>
</dbReference>
<dbReference type="SMART" id="SM00271">
    <property type="entry name" value="DnaJ"/>
    <property type="match status" value="1"/>
</dbReference>
<dbReference type="STRING" id="48709.A0A1D2NJ71"/>